<feature type="transmembrane region" description="Helical" evidence="2">
    <location>
        <begin position="46"/>
        <end position="67"/>
    </location>
</feature>
<dbReference type="Gene3D" id="3.40.50.980">
    <property type="match status" value="2"/>
</dbReference>
<dbReference type="EMBL" id="JAAOAV010000019">
    <property type="protein sequence ID" value="KAF5611422.1"/>
    <property type="molecule type" value="Genomic_DNA"/>
</dbReference>
<keyword evidence="2" id="KW-1133">Transmembrane helix</keyword>
<feature type="domain" description="AMP-dependent synthetase/ligase" evidence="3">
    <location>
        <begin position="500"/>
        <end position="868"/>
    </location>
</feature>
<evidence type="ECO:0000259" key="5">
    <source>
        <dbReference type="Pfam" id="PF20684"/>
    </source>
</evidence>
<sequence>METTPRESKQIDLWISEFITFGAATVFIGLRLLSRRLTRIEFWWDDWFAIGCYSVAIAWVVIIPIWIKDAGLGLHINDIHGHGTKAEILMHNSLILYVAELFYATALFCAKGSILSFYWRMFRVTNIKLPIQILACCSLIWIIIRTFMGIFHCIPVQRFWDPSAGGSCAIEDKKFFFGTILVHVMLDIAIIALPILQVRKLQLPVFQRIGIMLMFLFGIVICASAMVIIVASTQFDATSEDLTWNLVTIVVWASVEVNLVTVSTCLPTVRPAILYLFTCTNPTSTIGSGSNSYGHSYGRSHGRSQTKNTIRLSTVPNNKDNDESSSTHQLADSDQGGRGSLSDFESHAMDRYRGNLSTVTGRAHDHGSEEFNTGSPFGGIMVKNETTTIFGPSSRFLCRLQLPLLPRKVFTQGVLIRTLNYKDRPPGPPTYLDINPDITVTQFPTYSDYTKMVFTPPSWVPKLPIDPPDSISLHEFMTSENYGRLPIAKSRNPFTCGITGRTYSVSESHQRADFLARALAKRLDFPPNEGVEWDKVVSIFSVNTIDSFSVTQAVHRLNGIITPASAAHSASDLEHQLRSSGVKALFTCTSRLDIAVKAAKAVGIPQDRIFILATPDDSSKLPFITFDDLVKEGAELPELEPLKWVKGQGARQVAFLCYSSGTSGLPKAVMISHRNIIANVLQLTTYESVSRQKDGIETQACLGALPFSHIYGLLIISFASTFRGDEVVVLPEFDLEKALVAVQKYKIAHMFVVPPIIIRIIHNKALCSKYDLSSVRWLYTGAAPLGPEVVEEVKRQYPKWRVGQGYGLTETCTVVCTTSEDDIDIGSSGSLVPSTKAMIIDIETGEEITEYNKPGELLVQTPSLVLGYMNNERATSETFIWRKDGRWIRTGDEVLIRLALSGNEHLVVVDRLKELIKVNGHQVAPAELEAHLLSHPYVSDCAVIQTPNDKAGEVPKAYVVKSDVCGGQSDDVITRAICKHVEDHKQRYKWLGGGVEFIETIPKSPSGKILRRLLRDKEKEARKSLAAKL</sequence>
<feature type="compositionally biased region" description="Polar residues" evidence="1">
    <location>
        <begin position="305"/>
        <end position="332"/>
    </location>
</feature>
<keyword evidence="6" id="KW-0436">Ligase</keyword>
<feature type="transmembrane region" description="Helical" evidence="2">
    <location>
        <begin position="175"/>
        <end position="197"/>
    </location>
</feature>
<dbReference type="AlphaFoldDB" id="A0A8H5QBD5"/>
<dbReference type="InterPro" id="IPR049326">
    <property type="entry name" value="Rhodopsin_dom_fungi"/>
</dbReference>
<proteinExistence type="predicted"/>
<gene>
    <name evidence="6" type="ORF">FSUBG_2255</name>
</gene>
<keyword evidence="2" id="KW-0812">Transmembrane</keyword>
<feature type="transmembrane region" description="Helical" evidence="2">
    <location>
        <begin position="131"/>
        <end position="155"/>
    </location>
</feature>
<dbReference type="PANTHER" id="PTHR24096:SF422">
    <property type="entry name" value="BCDNA.GH02901"/>
    <property type="match status" value="1"/>
</dbReference>
<feature type="transmembrane region" description="Helical" evidence="2">
    <location>
        <begin position="94"/>
        <end position="119"/>
    </location>
</feature>
<name>A0A8H5QBD5_GIBSU</name>
<protein>
    <submittedName>
        <fullName evidence="6">Phenylacetyl ligase</fullName>
    </submittedName>
</protein>
<keyword evidence="2" id="KW-0472">Membrane</keyword>
<feature type="region of interest" description="Disordered" evidence="1">
    <location>
        <begin position="290"/>
        <end position="343"/>
    </location>
</feature>
<evidence type="ECO:0000256" key="1">
    <source>
        <dbReference type="SAM" id="MobiDB-lite"/>
    </source>
</evidence>
<evidence type="ECO:0000313" key="7">
    <source>
        <dbReference type="Proteomes" id="UP000547976"/>
    </source>
</evidence>
<evidence type="ECO:0000259" key="3">
    <source>
        <dbReference type="Pfam" id="PF00501"/>
    </source>
</evidence>
<evidence type="ECO:0000259" key="4">
    <source>
        <dbReference type="Pfam" id="PF13193"/>
    </source>
</evidence>
<feature type="transmembrane region" description="Helical" evidence="2">
    <location>
        <begin position="209"/>
        <end position="231"/>
    </location>
</feature>
<dbReference type="Gene3D" id="2.30.38.10">
    <property type="entry name" value="Luciferase, Domain 3"/>
    <property type="match status" value="1"/>
</dbReference>
<feature type="transmembrane region" description="Helical" evidence="2">
    <location>
        <begin position="13"/>
        <end position="34"/>
    </location>
</feature>
<dbReference type="InterPro" id="IPR000873">
    <property type="entry name" value="AMP-dep_synth/lig_dom"/>
</dbReference>
<keyword evidence="7" id="KW-1185">Reference proteome</keyword>
<accession>A0A8H5QBD5</accession>
<dbReference type="Gene3D" id="3.30.300.30">
    <property type="match status" value="1"/>
</dbReference>
<dbReference type="OrthoDB" id="6509636at2759"/>
<dbReference type="GeneID" id="59314726"/>
<evidence type="ECO:0000256" key="2">
    <source>
        <dbReference type="SAM" id="Phobius"/>
    </source>
</evidence>
<dbReference type="PANTHER" id="PTHR24096">
    <property type="entry name" value="LONG-CHAIN-FATTY-ACID--COA LIGASE"/>
    <property type="match status" value="1"/>
</dbReference>
<dbReference type="Pfam" id="PF20684">
    <property type="entry name" value="Fung_rhodopsin"/>
    <property type="match status" value="1"/>
</dbReference>
<dbReference type="InterPro" id="IPR025110">
    <property type="entry name" value="AMP-bd_C"/>
</dbReference>
<dbReference type="GO" id="GO:0016405">
    <property type="term" value="F:CoA-ligase activity"/>
    <property type="evidence" value="ECO:0007669"/>
    <property type="project" value="TreeGrafter"/>
</dbReference>
<dbReference type="RefSeq" id="XP_036542175.1">
    <property type="nucleotide sequence ID" value="XM_036680008.1"/>
</dbReference>
<dbReference type="InterPro" id="IPR045851">
    <property type="entry name" value="AMP-bd_C_sf"/>
</dbReference>
<dbReference type="Pfam" id="PF13193">
    <property type="entry name" value="AMP-binding_C"/>
    <property type="match status" value="1"/>
</dbReference>
<feature type="domain" description="AMP-binding enzyme C-terminal" evidence="4">
    <location>
        <begin position="927"/>
        <end position="1008"/>
    </location>
</feature>
<feature type="domain" description="Rhodopsin" evidence="5">
    <location>
        <begin position="30"/>
        <end position="273"/>
    </location>
</feature>
<dbReference type="PROSITE" id="PS00455">
    <property type="entry name" value="AMP_BINDING"/>
    <property type="match status" value="1"/>
</dbReference>
<dbReference type="SUPFAM" id="SSF56801">
    <property type="entry name" value="Acetyl-CoA synthetase-like"/>
    <property type="match status" value="1"/>
</dbReference>
<dbReference type="InterPro" id="IPR020845">
    <property type="entry name" value="AMP-binding_CS"/>
</dbReference>
<dbReference type="Proteomes" id="UP000547976">
    <property type="component" value="Unassembled WGS sequence"/>
</dbReference>
<comment type="caution">
    <text evidence="6">The sequence shown here is derived from an EMBL/GenBank/DDBJ whole genome shotgun (WGS) entry which is preliminary data.</text>
</comment>
<organism evidence="6 7">
    <name type="scientific">Gibberella subglutinans</name>
    <name type="common">Fusarium subglutinans</name>
    <dbReference type="NCBI Taxonomy" id="42677"/>
    <lineage>
        <taxon>Eukaryota</taxon>
        <taxon>Fungi</taxon>
        <taxon>Dikarya</taxon>
        <taxon>Ascomycota</taxon>
        <taxon>Pezizomycotina</taxon>
        <taxon>Sordariomycetes</taxon>
        <taxon>Hypocreomycetidae</taxon>
        <taxon>Hypocreales</taxon>
        <taxon>Nectriaceae</taxon>
        <taxon>Fusarium</taxon>
        <taxon>Fusarium fujikuroi species complex</taxon>
    </lineage>
</organism>
<reference evidence="6 7" key="1">
    <citation type="submission" date="2020-05" db="EMBL/GenBank/DDBJ databases">
        <title>Identification and distribution of gene clusters putatively required for synthesis of sphingolipid metabolism inhibitors in phylogenetically diverse species of the filamentous fungus Fusarium.</title>
        <authorList>
            <person name="Kim H.-S."/>
            <person name="Busman M."/>
            <person name="Brown D.W."/>
            <person name="Divon H."/>
            <person name="Uhlig S."/>
            <person name="Proctor R.H."/>
        </authorList>
    </citation>
    <scope>NUCLEOTIDE SEQUENCE [LARGE SCALE GENOMIC DNA]</scope>
    <source>
        <strain evidence="6 7">NRRL 66333</strain>
    </source>
</reference>
<evidence type="ECO:0000313" key="6">
    <source>
        <dbReference type="EMBL" id="KAF5611422.1"/>
    </source>
</evidence>
<dbReference type="Pfam" id="PF00501">
    <property type="entry name" value="AMP-binding"/>
    <property type="match status" value="1"/>
</dbReference>